<protein>
    <recommendedName>
        <fullName evidence="2">SIR2-like domain-containing protein</fullName>
    </recommendedName>
</protein>
<dbReference type="Pfam" id="PF13289">
    <property type="entry name" value="SIR2_2"/>
    <property type="match status" value="1"/>
</dbReference>
<accession>A0A6C8AQ08</accession>
<organism evidence="1">
    <name type="scientific">Campylobacter jejuni</name>
    <dbReference type="NCBI Taxonomy" id="197"/>
    <lineage>
        <taxon>Bacteria</taxon>
        <taxon>Pseudomonadati</taxon>
        <taxon>Campylobacterota</taxon>
        <taxon>Epsilonproteobacteria</taxon>
        <taxon>Campylobacterales</taxon>
        <taxon>Campylobacteraceae</taxon>
        <taxon>Campylobacter</taxon>
    </lineage>
</organism>
<reference evidence="1" key="1">
    <citation type="submission" date="2019-08" db="EMBL/GenBank/DDBJ databases">
        <authorList>
            <person name="Ashton P.M."/>
            <person name="Dallman T."/>
            <person name="Nair S."/>
            <person name="De Pinna E."/>
            <person name="Peters T."/>
            <person name="Grant K."/>
        </authorList>
    </citation>
    <scope>NUCLEOTIDE SEQUENCE</scope>
    <source>
        <strain evidence="1">419151</strain>
    </source>
</reference>
<comment type="caution">
    <text evidence="1">The sequence shown here is derived from an EMBL/GenBank/DDBJ whole genome shotgun (WGS) entry which is preliminary data.</text>
</comment>
<dbReference type="EMBL" id="AANKNK010000011">
    <property type="protein sequence ID" value="EDP3066003.1"/>
    <property type="molecule type" value="Genomic_DNA"/>
</dbReference>
<evidence type="ECO:0008006" key="2">
    <source>
        <dbReference type="Google" id="ProtNLM"/>
    </source>
</evidence>
<dbReference type="RefSeq" id="WP_032582418.1">
    <property type="nucleotide sequence ID" value="NZ_CUHR01000008.1"/>
</dbReference>
<dbReference type="AlphaFoldDB" id="A0A6C8AQ08"/>
<gene>
    <name evidence="1" type="ORF">FVN16_07870</name>
</gene>
<proteinExistence type="predicted"/>
<evidence type="ECO:0000313" key="1">
    <source>
        <dbReference type="EMBL" id="EDP3066003.1"/>
    </source>
</evidence>
<name>A0A6C8AQ08_CAMJU</name>
<sequence length="339" mass="40327">MNSNDIFFFGAGFSKSLIGSYPTLAELSNSLKKERDFINENEEIYEDNLEQLLTYLITPLPFKTKEDILRDEASYIEKIDKINNYFMELRGNTTIDRDNNDIVILSQYINENRCTCITLNYDLLLEEMLFLTKKYESYDVFYKIPIKQINERKKTKSIGFNFYQSNSNKEINKSPEIIKLHGSINWYCDQVYQNSQIYSYSAYKEGMYYNIERYSDELFIDLKPLIIPPILDKTNNYNHILLQSLWRKAFRAIRNAKNIYIYGFSFPMTDLSVVYLFQSALRLNKNDYKIYIVNTESNIENKKKRYNEIFSEGKCDFSFCRSDNLEKLTEHLKKIPENI</sequence>